<comment type="caution">
    <text evidence="1">The sequence shown here is derived from an EMBL/GenBank/DDBJ whole genome shotgun (WGS) entry which is preliminary data.</text>
</comment>
<dbReference type="Proteomes" id="UP001454036">
    <property type="component" value="Unassembled WGS sequence"/>
</dbReference>
<organism evidence="1 2">
    <name type="scientific">Lithospermum erythrorhizon</name>
    <name type="common">Purple gromwell</name>
    <name type="synonym">Lithospermum officinale var. erythrorhizon</name>
    <dbReference type="NCBI Taxonomy" id="34254"/>
    <lineage>
        <taxon>Eukaryota</taxon>
        <taxon>Viridiplantae</taxon>
        <taxon>Streptophyta</taxon>
        <taxon>Embryophyta</taxon>
        <taxon>Tracheophyta</taxon>
        <taxon>Spermatophyta</taxon>
        <taxon>Magnoliopsida</taxon>
        <taxon>eudicotyledons</taxon>
        <taxon>Gunneridae</taxon>
        <taxon>Pentapetalae</taxon>
        <taxon>asterids</taxon>
        <taxon>lamiids</taxon>
        <taxon>Boraginales</taxon>
        <taxon>Boraginaceae</taxon>
        <taxon>Boraginoideae</taxon>
        <taxon>Lithospermeae</taxon>
        <taxon>Lithospermum</taxon>
    </lineage>
</organism>
<proteinExistence type="predicted"/>
<dbReference type="AlphaFoldDB" id="A0AAV3QSB1"/>
<evidence type="ECO:0000313" key="1">
    <source>
        <dbReference type="EMBL" id="GAA0167002.1"/>
    </source>
</evidence>
<name>A0AAV3QSB1_LITER</name>
<reference evidence="1 2" key="1">
    <citation type="submission" date="2024-01" db="EMBL/GenBank/DDBJ databases">
        <title>The complete chloroplast genome sequence of Lithospermum erythrorhizon: insights into the phylogenetic relationship among Boraginaceae species and the maternal lineages of purple gromwells.</title>
        <authorList>
            <person name="Okada T."/>
            <person name="Watanabe K."/>
        </authorList>
    </citation>
    <scope>NUCLEOTIDE SEQUENCE [LARGE SCALE GENOMIC DNA]</scope>
</reference>
<dbReference type="EMBL" id="BAABME010005930">
    <property type="protein sequence ID" value="GAA0167002.1"/>
    <property type="molecule type" value="Genomic_DNA"/>
</dbReference>
<protein>
    <submittedName>
        <fullName evidence="1">Uncharacterized protein</fullName>
    </submittedName>
</protein>
<gene>
    <name evidence="1" type="ORF">LIER_22031</name>
</gene>
<keyword evidence="2" id="KW-1185">Reference proteome</keyword>
<evidence type="ECO:0000313" key="2">
    <source>
        <dbReference type="Proteomes" id="UP001454036"/>
    </source>
</evidence>
<sequence length="120" mass="13563">MSSYWYFVQEKVLNLKGSGQESSDLPRGFHFLGTMISFGHVQWRGPLKIRGNFDYIPGYWEWTKAVLSCCSAMETFKVLSQMGLGDFADLHIKLQDFFQKTREIVAASVVISPAGTSETL</sequence>
<accession>A0AAV3QSB1</accession>